<accession>A0A2R6PN65</accession>
<dbReference type="Pfam" id="PF00270">
    <property type="entry name" value="DEAD"/>
    <property type="match status" value="1"/>
</dbReference>
<evidence type="ECO:0000256" key="1">
    <source>
        <dbReference type="ARBA" id="ARBA00012552"/>
    </source>
</evidence>
<dbReference type="OrthoDB" id="7396459at2759"/>
<dbReference type="GO" id="GO:0005829">
    <property type="term" value="C:cytosol"/>
    <property type="evidence" value="ECO:0007669"/>
    <property type="project" value="TreeGrafter"/>
</dbReference>
<dbReference type="CDD" id="cd17960">
    <property type="entry name" value="DEADc_DDX55"/>
    <property type="match status" value="1"/>
</dbReference>
<dbReference type="PANTHER" id="PTHR47959">
    <property type="entry name" value="ATP-DEPENDENT RNA HELICASE RHLE-RELATED"/>
    <property type="match status" value="1"/>
</dbReference>
<dbReference type="InterPro" id="IPR011545">
    <property type="entry name" value="DEAD/DEAH_box_helicase_dom"/>
</dbReference>
<dbReference type="AlphaFoldDB" id="A0A2R6PN65"/>
<dbReference type="PANTHER" id="PTHR47959:SF1">
    <property type="entry name" value="ATP-DEPENDENT RNA HELICASE DBPA"/>
    <property type="match status" value="1"/>
</dbReference>
<dbReference type="GO" id="GO:0003724">
    <property type="term" value="F:RNA helicase activity"/>
    <property type="evidence" value="ECO:0007669"/>
    <property type="project" value="UniProtKB-EC"/>
</dbReference>
<evidence type="ECO:0000256" key="3">
    <source>
        <dbReference type="ARBA" id="ARBA00022801"/>
    </source>
</evidence>
<evidence type="ECO:0000256" key="8">
    <source>
        <dbReference type="SAM" id="MobiDB-lite"/>
    </source>
</evidence>
<dbReference type="SUPFAM" id="SSF52540">
    <property type="entry name" value="P-loop containing nucleoside triphosphate hydrolases"/>
    <property type="match status" value="1"/>
</dbReference>
<evidence type="ECO:0000256" key="4">
    <source>
        <dbReference type="ARBA" id="ARBA00022806"/>
    </source>
</evidence>
<dbReference type="Proteomes" id="UP000186601">
    <property type="component" value="Unassembled WGS sequence"/>
</dbReference>
<protein>
    <recommendedName>
        <fullName evidence="1">RNA helicase</fullName>
        <ecNumber evidence="1">3.6.4.13</ecNumber>
    </recommendedName>
</protein>
<dbReference type="SMART" id="SM00487">
    <property type="entry name" value="DEXDc"/>
    <property type="match status" value="1"/>
</dbReference>
<dbReference type="InterPro" id="IPR050079">
    <property type="entry name" value="DEAD_box_RNA_helicase"/>
</dbReference>
<name>A0A2R6PN65_9APHY</name>
<feature type="region of interest" description="Disordered" evidence="8">
    <location>
        <begin position="87"/>
        <end position="107"/>
    </location>
</feature>
<dbReference type="GO" id="GO:0016787">
    <property type="term" value="F:hydrolase activity"/>
    <property type="evidence" value="ECO:0007669"/>
    <property type="project" value="UniProtKB-KW"/>
</dbReference>
<dbReference type="EC" id="3.6.4.13" evidence="1"/>
<evidence type="ECO:0000256" key="6">
    <source>
        <dbReference type="ARBA" id="ARBA00022884"/>
    </source>
</evidence>
<proteinExistence type="predicted"/>
<dbReference type="GO" id="GO:0003723">
    <property type="term" value="F:RNA binding"/>
    <property type="evidence" value="ECO:0007669"/>
    <property type="project" value="UniProtKB-KW"/>
</dbReference>
<evidence type="ECO:0000256" key="2">
    <source>
        <dbReference type="ARBA" id="ARBA00022741"/>
    </source>
</evidence>
<keyword evidence="6" id="KW-0694">RNA-binding</keyword>
<organism evidence="10 11">
    <name type="scientific">Hermanssonia centrifuga</name>
    <dbReference type="NCBI Taxonomy" id="98765"/>
    <lineage>
        <taxon>Eukaryota</taxon>
        <taxon>Fungi</taxon>
        <taxon>Dikarya</taxon>
        <taxon>Basidiomycota</taxon>
        <taxon>Agaricomycotina</taxon>
        <taxon>Agaricomycetes</taxon>
        <taxon>Polyporales</taxon>
        <taxon>Meruliaceae</taxon>
        <taxon>Hermanssonia</taxon>
    </lineage>
</organism>
<reference evidence="10 11" key="1">
    <citation type="submission" date="2018-02" db="EMBL/GenBank/DDBJ databases">
        <title>Genome sequence of the basidiomycete white-rot fungus Phlebia centrifuga.</title>
        <authorList>
            <person name="Granchi Z."/>
            <person name="Peng M."/>
            <person name="de Vries R.P."/>
            <person name="Hilden K."/>
            <person name="Makela M.R."/>
            <person name="Grigoriev I."/>
            <person name="Riley R."/>
        </authorList>
    </citation>
    <scope>NUCLEOTIDE SEQUENCE [LARGE SCALE GENOMIC DNA]</scope>
    <source>
        <strain evidence="10 11">FBCC195</strain>
    </source>
</reference>
<feature type="domain" description="Helicase ATP-binding" evidence="9">
    <location>
        <begin position="14"/>
        <end position="218"/>
    </location>
</feature>
<keyword evidence="3" id="KW-0378">Hydrolase</keyword>
<evidence type="ECO:0000313" key="10">
    <source>
        <dbReference type="EMBL" id="PSR94049.1"/>
    </source>
</evidence>
<comment type="catalytic activity">
    <reaction evidence="7">
        <text>ATP + H2O = ADP + phosphate + H(+)</text>
        <dbReference type="Rhea" id="RHEA:13065"/>
        <dbReference type="ChEBI" id="CHEBI:15377"/>
        <dbReference type="ChEBI" id="CHEBI:15378"/>
        <dbReference type="ChEBI" id="CHEBI:30616"/>
        <dbReference type="ChEBI" id="CHEBI:43474"/>
        <dbReference type="ChEBI" id="CHEBI:456216"/>
        <dbReference type="EC" id="3.6.4.13"/>
    </reaction>
</comment>
<dbReference type="EMBL" id="MLYV02000463">
    <property type="protein sequence ID" value="PSR94049.1"/>
    <property type="molecule type" value="Genomic_DNA"/>
</dbReference>
<comment type="caution">
    <text evidence="10">The sequence shown here is derived from an EMBL/GenBank/DDBJ whole genome shotgun (WGS) entry which is preliminary data.</text>
</comment>
<dbReference type="InterPro" id="IPR014001">
    <property type="entry name" value="Helicase_ATP-bd"/>
</dbReference>
<sequence length="261" mass="28709">MGHTRMTPVQASTIPLFMQNKDVVVEAVTGSGKTLAFVIPILEKLIRRESKLRKNDMGALVISPTRELATQIHSVFSLFLSSQPSAQHVSDSGEEEDNDNSHESKWEYPPPLLLVSSDSSPAEDVQRFLATGADIVIGTPGRMEEFLLGKGRHVVNVKELEVLVLDEADRLLDLGFQQALTRIVTHLPKQRRTGLFSATMTDADAISELVRVGLRNPARIVVKVQTKRVNGKGVALDGKNVGGVIEERRIPAKSVTYIRRA</sequence>
<keyword evidence="5" id="KW-0067">ATP-binding</keyword>
<dbReference type="GO" id="GO:0005524">
    <property type="term" value="F:ATP binding"/>
    <property type="evidence" value="ECO:0007669"/>
    <property type="project" value="UniProtKB-KW"/>
</dbReference>
<keyword evidence="2" id="KW-0547">Nucleotide-binding</keyword>
<dbReference type="InterPro" id="IPR027417">
    <property type="entry name" value="P-loop_NTPase"/>
</dbReference>
<dbReference type="Gene3D" id="3.40.50.300">
    <property type="entry name" value="P-loop containing nucleotide triphosphate hydrolases"/>
    <property type="match status" value="1"/>
</dbReference>
<dbReference type="PROSITE" id="PS00039">
    <property type="entry name" value="DEAD_ATP_HELICASE"/>
    <property type="match status" value="1"/>
</dbReference>
<evidence type="ECO:0000313" key="11">
    <source>
        <dbReference type="Proteomes" id="UP000186601"/>
    </source>
</evidence>
<keyword evidence="11" id="KW-1185">Reference proteome</keyword>
<dbReference type="InterPro" id="IPR000629">
    <property type="entry name" value="RNA-helicase_DEAD-box_CS"/>
</dbReference>
<dbReference type="STRING" id="98765.A0A2R6PN65"/>
<keyword evidence="4" id="KW-0347">Helicase</keyword>
<gene>
    <name evidence="10" type="ORF">PHLCEN_2v4477</name>
</gene>
<evidence type="ECO:0000256" key="5">
    <source>
        <dbReference type="ARBA" id="ARBA00022840"/>
    </source>
</evidence>
<evidence type="ECO:0000259" key="9">
    <source>
        <dbReference type="PROSITE" id="PS51192"/>
    </source>
</evidence>
<evidence type="ECO:0000256" key="7">
    <source>
        <dbReference type="ARBA" id="ARBA00047984"/>
    </source>
</evidence>
<dbReference type="PROSITE" id="PS51192">
    <property type="entry name" value="HELICASE_ATP_BIND_1"/>
    <property type="match status" value="1"/>
</dbReference>